<dbReference type="Gramene" id="ERM94354">
    <property type="protein sequence ID" value="ERM94354"/>
    <property type="gene ID" value="AMTR_s00010p00245980"/>
</dbReference>
<gene>
    <name evidence="1" type="ORF">AMTR_s00010p00245980</name>
</gene>
<reference evidence="2" key="1">
    <citation type="journal article" date="2013" name="Science">
        <title>The Amborella genome and the evolution of flowering plants.</title>
        <authorList>
            <consortium name="Amborella Genome Project"/>
        </authorList>
    </citation>
    <scope>NUCLEOTIDE SEQUENCE [LARGE SCALE GENOMIC DNA]</scope>
</reference>
<evidence type="ECO:0000313" key="1">
    <source>
        <dbReference type="EMBL" id="ERM94354.1"/>
    </source>
</evidence>
<evidence type="ECO:0000313" key="2">
    <source>
        <dbReference type="Proteomes" id="UP000017836"/>
    </source>
</evidence>
<organism evidence="1 2">
    <name type="scientific">Amborella trichopoda</name>
    <dbReference type="NCBI Taxonomy" id="13333"/>
    <lineage>
        <taxon>Eukaryota</taxon>
        <taxon>Viridiplantae</taxon>
        <taxon>Streptophyta</taxon>
        <taxon>Embryophyta</taxon>
        <taxon>Tracheophyta</taxon>
        <taxon>Spermatophyta</taxon>
        <taxon>Magnoliopsida</taxon>
        <taxon>Amborellales</taxon>
        <taxon>Amborellaceae</taxon>
        <taxon>Amborella</taxon>
    </lineage>
</organism>
<keyword evidence="2" id="KW-1185">Reference proteome</keyword>
<dbReference type="HOGENOM" id="CLU_2834523_0_0_1"/>
<protein>
    <submittedName>
        <fullName evidence="1">Uncharacterized protein</fullName>
    </submittedName>
</protein>
<sequence length="66" mass="7460">MVAERVLERALQFPANPNYKVLSSSYLWITGKVLADSPPQLRSALQALLYKAFLLPLEATEYHVAR</sequence>
<dbReference type="Proteomes" id="UP000017836">
    <property type="component" value="Unassembled WGS sequence"/>
</dbReference>
<dbReference type="STRING" id="13333.W1NGM6"/>
<dbReference type="AlphaFoldDB" id="W1NGM6"/>
<proteinExistence type="predicted"/>
<name>W1NGM6_AMBTC</name>
<dbReference type="EMBL" id="KI397513">
    <property type="protein sequence ID" value="ERM94354.1"/>
    <property type="molecule type" value="Genomic_DNA"/>
</dbReference>
<accession>W1NGM6</accession>